<comment type="subunit">
    <text evidence="2">Component of the SCF (SKP1-CUL1-F-box protein) E3 ubiquitin ligase complexes.</text>
</comment>
<dbReference type="PANTHER" id="PTHR11165">
    <property type="entry name" value="SKP1"/>
    <property type="match status" value="1"/>
</dbReference>
<keyword evidence="12" id="KW-1185">Reference proteome</keyword>
<dbReference type="Gene3D" id="3.30.710.10">
    <property type="entry name" value="Potassium Channel Kv1.1, Chain A"/>
    <property type="match status" value="1"/>
</dbReference>
<reference evidence="11 12" key="1">
    <citation type="journal article" date="2015" name="Environ. Microbiol.">
        <title>Metagenome sequence of Elaphomyces granulatus from sporocarp tissue reveals Ascomycota ectomycorrhizal fingerprints of genome expansion and a Proteobacteria-rich microbiome.</title>
        <authorList>
            <person name="Quandt C.A."/>
            <person name="Kohler A."/>
            <person name="Hesse C.N."/>
            <person name="Sharpton T.J."/>
            <person name="Martin F."/>
            <person name="Spatafora J.W."/>
        </authorList>
    </citation>
    <scope>NUCLEOTIDE SEQUENCE [LARGE SCALE GENOMIC DNA]</scope>
    <source>
        <strain evidence="11 12">OSC145934</strain>
    </source>
</reference>
<evidence type="ECO:0000256" key="6">
    <source>
        <dbReference type="ARBA" id="ARBA00032114"/>
    </source>
</evidence>
<evidence type="ECO:0000256" key="7">
    <source>
        <dbReference type="ARBA" id="ARBA00045385"/>
    </source>
</evidence>
<proteinExistence type="inferred from homology"/>
<dbReference type="InterPro" id="IPR016073">
    <property type="entry name" value="Skp1_comp_POZ"/>
</dbReference>
<evidence type="ECO:0000313" key="12">
    <source>
        <dbReference type="Proteomes" id="UP000243515"/>
    </source>
</evidence>
<dbReference type="SMART" id="SM00512">
    <property type="entry name" value="Skp1"/>
    <property type="match status" value="1"/>
</dbReference>
<name>A0A232M416_9EURO</name>
<dbReference type="InterPro" id="IPR011333">
    <property type="entry name" value="SKP1/BTB/POZ_sf"/>
</dbReference>
<dbReference type="Proteomes" id="UP000243515">
    <property type="component" value="Unassembled WGS sequence"/>
</dbReference>
<feature type="region of interest" description="Disordered" evidence="8">
    <location>
        <begin position="216"/>
        <end position="243"/>
    </location>
</feature>
<evidence type="ECO:0000259" key="10">
    <source>
        <dbReference type="Pfam" id="PF03931"/>
    </source>
</evidence>
<evidence type="ECO:0000256" key="1">
    <source>
        <dbReference type="ARBA" id="ARBA00009993"/>
    </source>
</evidence>
<dbReference type="SUPFAM" id="SSF81382">
    <property type="entry name" value="Skp1 dimerisation domain-like"/>
    <property type="match status" value="1"/>
</dbReference>
<evidence type="ECO:0000256" key="5">
    <source>
        <dbReference type="ARBA" id="ARBA00030035"/>
    </source>
</evidence>
<dbReference type="SUPFAM" id="SSF54695">
    <property type="entry name" value="POZ domain"/>
    <property type="match status" value="1"/>
</dbReference>
<evidence type="ECO:0000256" key="2">
    <source>
        <dbReference type="ARBA" id="ARBA00011194"/>
    </source>
</evidence>
<protein>
    <recommendedName>
        <fullName evidence="3">E3 ubiquitin ligase complex SCF subunit sconC</fullName>
    </recommendedName>
    <alternativeName>
        <fullName evidence="6">Sulfur controller C</fullName>
    </alternativeName>
    <alternativeName>
        <fullName evidence="5">Sulfur metabolite repression control protein C</fullName>
    </alternativeName>
</protein>
<comment type="function">
    <text evidence="7">Essential component of the SCF (SKP1-CUL1-F-box protein) E3 ubiquitin ligase complexes, which mediate the ubiquitination and subsequent proteasomal degradation of target proteins. Controls sulfur metabolite repression, probably by mediating the inactivation or degradation of the metR transcription factor.</text>
</comment>
<dbReference type="InterPro" id="IPR001232">
    <property type="entry name" value="SKP1-like"/>
</dbReference>
<evidence type="ECO:0000256" key="4">
    <source>
        <dbReference type="ARBA" id="ARBA00022786"/>
    </source>
</evidence>
<dbReference type="GO" id="GO:0006511">
    <property type="term" value="P:ubiquitin-dependent protein catabolic process"/>
    <property type="evidence" value="ECO:0007669"/>
    <property type="project" value="InterPro"/>
</dbReference>
<gene>
    <name evidence="11" type="ORF">Egran_01120</name>
</gene>
<organism evidence="11 12">
    <name type="scientific">Elaphomyces granulatus</name>
    <dbReference type="NCBI Taxonomy" id="519963"/>
    <lineage>
        <taxon>Eukaryota</taxon>
        <taxon>Fungi</taxon>
        <taxon>Dikarya</taxon>
        <taxon>Ascomycota</taxon>
        <taxon>Pezizomycotina</taxon>
        <taxon>Eurotiomycetes</taxon>
        <taxon>Eurotiomycetidae</taxon>
        <taxon>Eurotiales</taxon>
        <taxon>Elaphomycetaceae</taxon>
        <taxon>Elaphomyces</taxon>
    </lineage>
</organism>
<accession>A0A232M416</accession>
<sequence>MDSTVAFTSADGVNIAVERDYIVECSTLYMDHWHSLVVDPVGEPIQIPNVDGSVLKKVAEWCDHHRSDACDQPNAGAGDEDEGCGKTTAEWDEKFMQEVDREMLFQLILAADFLAIKPLHDLGCKTVANMIKGKSLCQAFGIENDFTPKREERIRREKIDPEIRMTQTPSILQLDVKVPPSKNSFGVRVRVLNSGGRHRRVHIYPRLGRRQRAIPIPNVDGSLNDAHHGDEDEGRGNAAKDYA</sequence>
<evidence type="ECO:0000313" key="11">
    <source>
        <dbReference type="EMBL" id="OXV11119.1"/>
    </source>
</evidence>
<dbReference type="AlphaFoldDB" id="A0A232M416"/>
<dbReference type="EMBL" id="NPHW01002606">
    <property type="protein sequence ID" value="OXV11119.1"/>
    <property type="molecule type" value="Genomic_DNA"/>
</dbReference>
<comment type="caution">
    <text evidence="11">The sequence shown here is derived from an EMBL/GenBank/DDBJ whole genome shotgun (WGS) entry which is preliminary data.</text>
</comment>
<evidence type="ECO:0000256" key="8">
    <source>
        <dbReference type="SAM" id="MobiDB-lite"/>
    </source>
</evidence>
<keyword evidence="4" id="KW-0833">Ubl conjugation pathway</keyword>
<dbReference type="Pfam" id="PF01466">
    <property type="entry name" value="Skp1"/>
    <property type="match status" value="1"/>
</dbReference>
<dbReference type="InterPro" id="IPR016897">
    <property type="entry name" value="SKP1"/>
</dbReference>
<dbReference type="InterPro" id="IPR036296">
    <property type="entry name" value="SKP1-like_dim_sf"/>
</dbReference>
<feature type="domain" description="SKP1 component dimerisation" evidence="9">
    <location>
        <begin position="117"/>
        <end position="158"/>
    </location>
</feature>
<evidence type="ECO:0000259" key="9">
    <source>
        <dbReference type="Pfam" id="PF01466"/>
    </source>
</evidence>
<dbReference type="CDD" id="cd18322">
    <property type="entry name" value="BTB_POZ_SKP1"/>
    <property type="match status" value="1"/>
</dbReference>
<dbReference type="OrthoDB" id="2342932at2759"/>
<dbReference type="Pfam" id="PF03931">
    <property type="entry name" value="Skp1_POZ"/>
    <property type="match status" value="1"/>
</dbReference>
<comment type="similarity">
    <text evidence="1">Belongs to the SKP1 family.</text>
</comment>
<feature type="domain" description="SKP1 component POZ" evidence="10">
    <location>
        <begin position="5"/>
        <end position="66"/>
    </location>
</feature>
<evidence type="ECO:0000256" key="3">
    <source>
        <dbReference type="ARBA" id="ARBA00018943"/>
    </source>
</evidence>
<dbReference type="InterPro" id="IPR016072">
    <property type="entry name" value="Skp1_comp_dimer"/>
</dbReference>